<dbReference type="Pfam" id="PF05603">
    <property type="entry name" value="Hikeshi-like_N"/>
    <property type="match status" value="1"/>
</dbReference>
<sequence length="212" mass="23194">MFGCIVAGRLVQTNLQQVDVNKWIFELPEAASINHIVVFLLGTIPFEPGNAATVHFLWPGKDWHLLGMLSNEKPSAIFRLKGKAIPTSDGTANVNITATVGISIEPKSSVQTQMSALTSTHQELSGTSGALVLRTQPSESETAAIATKLLQNLFNFVTSFAQNTVPPGEIGLMSQMSVQNTWLPLKVFQQWYDNLGRKIKADPNYLLKDNDV</sequence>
<keyword evidence="5" id="KW-1185">Reference proteome</keyword>
<name>A0A261Y8J3_9FUNG</name>
<dbReference type="InterPro" id="IPR008493">
    <property type="entry name" value="Hikeshi-like_N"/>
</dbReference>
<feature type="domain" description="Hikeshi-like C-terminal" evidence="3">
    <location>
        <begin position="141"/>
        <end position="206"/>
    </location>
</feature>
<dbReference type="PANTHER" id="PTHR12925">
    <property type="entry name" value="HIKESHI FAMILY MEMBER"/>
    <property type="match status" value="1"/>
</dbReference>
<dbReference type="AlphaFoldDB" id="A0A261Y8J3"/>
<dbReference type="OrthoDB" id="10248398at2759"/>
<dbReference type="Proteomes" id="UP000242875">
    <property type="component" value="Unassembled WGS sequence"/>
</dbReference>
<dbReference type="InterPro" id="IPR031318">
    <property type="entry name" value="OPI10"/>
</dbReference>
<dbReference type="Pfam" id="PF21057">
    <property type="entry name" value="Hikeshi-like_C"/>
    <property type="match status" value="1"/>
</dbReference>
<evidence type="ECO:0000313" key="5">
    <source>
        <dbReference type="Proteomes" id="UP000242875"/>
    </source>
</evidence>
<organism evidence="4 5">
    <name type="scientific">Bifiguratus adelaidae</name>
    <dbReference type="NCBI Taxonomy" id="1938954"/>
    <lineage>
        <taxon>Eukaryota</taxon>
        <taxon>Fungi</taxon>
        <taxon>Fungi incertae sedis</taxon>
        <taxon>Mucoromycota</taxon>
        <taxon>Mucoromycotina</taxon>
        <taxon>Endogonomycetes</taxon>
        <taxon>Endogonales</taxon>
        <taxon>Endogonales incertae sedis</taxon>
        <taxon>Bifiguratus</taxon>
    </lineage>
</organism>
<protein>
    <submittedName>
        <fullName evidence="4">Uncharacterized protein</fullName>
    </submittedName>
</protein>
<dbReference type="InterPro" id="IPR048364">
    <property type="entry name" value="Hikeshi-like_C"/>
</dbReference>
<evidence type="ECO:0000256" key="1">
    <source>
        <dbReference type="ARBA" id="ARBA00006623"/>
    </source>
</evidence>
<dbReference type="GO" id="GO:0005829">
    <property type="term" value="C:cytosol"/>
    <property type="evidence" value="ECO:0007669"/>
    <property type="project" value="TreeGrafter"/>
</dbReference>
<comment type="similarity">
    <text evidence="1">Belongs to the OPI10 family.</text>
</comment>
<reference evidence="4 5" key="1">
    <citation type="journal article" date="2017" name="Mycologia">
        <title>Bifiguratus adelaidae, gen. et sp. nov., a new member of Mucoromycotina in endophytic and soil-dwelling habitats.</title>
        <authorList>
            <person name="Torres-Cruz T.J."/>
            <person name="Billingsley Tobias T.L."/>
            <person name="Almatruk M."/>
            <person name="Hesse C."/>
            <person name="Kuske C.R."/>
            <person name="Desiro A."/>
            <person name="Benucci G.M."/>
            <person name="Bonito G."/>
            <person name="Stajich J.E."/>
            <person name="Dunlap C."/>
            <person name="Arnold A.E."/>
            <person name="Porras-Alfaro A."/>
        </authorList>
    </citation>
    <scope>NUCLEOTIDE SEQUENCE [LARGE SCALE GENOMIC DNA]</scope>
    <source>
        <strain evidence="4 5">AZ0501</strain>
    </source>
</reference>
<gene>
    <name evidence="4" type="ORF">BZG36_00138</name>
</gene>
<comment type="caution">
    <text evidence="4">The sequence shown here is derived from an EMBL/GenBank/DDBJ whole genome shotgun (WGS) entry which is preliminary data.</text>
</comment>
<dbReference type="GO" id="GO:0005635">
    <property type="term" value="C:nuclear envelope"/>
    <property type="evidence" value="ECO:0007669"/>
    <property type="project" value="EnsemblFungi"/>
</dbReference>
<proteinExistence type="inferred from homology"/>
<evidence type="ECO:0000259" key="3">
    <source>
        <dbReference type="Pfam" id="PF21057"/>
    </source>
</evidence>
<dbReference type="GO" id="GO:0061608">
    <property type="term" value="F:nuclear import signal receptor activity"/>
    <property type="evidence" value="ECO:0007669"/>
    <property type="project" value="EnsemblFungi"/>
</dbReference>
<feature type="domain" description="Hikeshi-like N-terminal" evidence="2">
    <location>
        <begin position="5"/>
        <end position="119"/>
    </location>
</feature>
<accession>A0A261Y8J3</accession>
<dbReference type="EMBL" id="MVBO01000001">
    <property type="protein sequence ID" value="OZJ06945.1"/>
    <property type="molecule type" value="Genomic_DNA"/>
</dbReference>
<evidence type="ECO:0000259" key="2">
    <source>
        <dbReference type="Pfam" id="PF05603"/>
    </source>
</evidence>
<dbReference type="PANTHER" id="PTHR12925:SF0">
    <property type="entry name" value="PROTEIN HIKESHI"/>
    <property type="match status" value="1"/>
</dbReference>
<evidence type="ECO:0000313" key="4">
    <source>
        <dbReference type="EMBL" id="OZJ06945.1"/>
    </source>
</evidence>
<dbReference type="GO" id="GO:0006606">
    <property type="term" value="P:protein import into nucleus"/>
    <property type="evidence" value="ECO:0007669"/>
    <property type="project" value="EnsemblFungi"/>
</dbReference>